<feature type="compositionally biased region" description="Polar residues" evidence="12">
    <location>
        <begin position="405"/>
        <end position="416"/>
    </location>
</feature>
<accession>A0A9J6DYR3</accession>
<evidence type="ECO:0000256" key="6">
    <source>
        <dbReference type="ARBA" id="ARBA00022824"/>
    </source>
</evidence>
<proteinExistence type="inferred from homology"/>
<dbReference type="InterPro" id="IPR026849">
    <property type="entry name" value="ATG2"/>
</dbReference>
<keyword evidence="8" id="KW-0445">Lipid transport</keyword>
<evidence type="ECO:0000256" key="11">
    <source>
        <dbReference type="ARBA" id="ARBA00024615"/>
    </source>
</evidence>
<dbReference type="GO" id="GO:0043495">
    <property type="term" value="F:protein-membrane adaptor activity"/>
    <property type="evidence" value="ECO:0007669"/>
    <property type="project" value="TreeGrafter"/>
</dbReference>
<evidence type="ECO:0000313" key="13">
    <source>
        <dbReference type="EMBL" id="KAH8027246.1"/>
    </source>
</evidence>
<dbReference type="PANTHER" id="PTHR13190:SF1">
    <property type="entry name" value="AUTOPHAGY-RELATED 2, ISOFORM A"/>
    <property type="match status" value="1"/>
</dbReference>
<dbReference type="PANTHER" id="PTHR13190">
    <property type="entry name" value="AUTOPHAGY-RELATED 2, ISOFORM A"/>
    <property type="match status" value="1"/>
</dbReference>
<evidence type="ECO:0000256" key="7">
    <source>
        <dbReference type="ARBA" id="ARBA00023006"/>
    </source>
</evidence>
<dbReference type="GO" id="GO:0000045">
    <property type="term" value="P:autophagosome assembly"/>
    <property type="evidence" value="ECO:0007669"/>
    <property type="project" value="TreeGrafter"/>
</dbReference>
<feature type="region of interest" description="Disordered" evidence="12">
    <location>
        <begin position="393"/>
        <end position="416"/>
    </location>
</feature>
<dbReference type="GO" id="GO:0005789">
    <property type="term" value="C:endoplasmic reticulum membrane"/>
    <property type="evidence" value="ECO:0007669"/>
    <property type="project" value="UniProtKB-SubCell"/>
</dbReference>
<keyword evidence="9" id="KW-0472">Membrane</keyword>
<evidence type="ECO:0000256" key="5">
    <source>
        <dbReference type="ARBA" id="ARBA00022448"/>
    </source>
</evidence>
<dbReference type="Pfam" id="PF13329">
    <property type="entry name" value="ATG2_CAD"/>
    <property type="match status" value="1"/>
</dbReference>
<dbReference type="GO" id="GO:0034045">
    <property type="term" value="C:phagophore assembly site membrane"/>
    <property type="evidence" value="ECO:0007669"/>
    <property type="project" value="UniProtKB-SubCell"/>
</dbReference>
<dbReference type="GO" id="GO:0006869">
    <property type="term" value="P:lipid transport"/>
    <property type="evidence" value="ECO:0007669"/>
    <property type="project" value="UniProtKB-KW"/>
</dbReference>
<dbReference type="GO" id="GO:0032266">
    <property type="term" value="F:phosphatidylinositol-3-phosphate binding"/>
    <property type="evidence" value="ECO:0007669"/>
    <property type="project" value="TreeGrafter"/>
</dbReference>
<keyword evidence="6" id="KW-0256">Endoplasmic reticulum</keyword>
<dbReference type="GO" id="GO:0061709">
    <property type="term" value="P:reticulophagy"/>
    <property type="evidence" value="ECO:0007669"/>
    <property type="project" value="TreeGrafter"/>
</dbReference>
<comment type="catalytic activity">
    <reaction evidence="10">
        <text>a 1,2-diacyl-sn-glycero-3-phospho-L-serine(in) = a 1,2-diacyl-sn-glycero-3-phospho-L-serine(out)</text>
        <dbReference type="Rhea" id="RHEA:38663"/>
        <dbReference type="ChEBI" id="CHEBI:57262"/>
    </reaction>
</comment>
<evidence type="ECO:0000313" key="14">
    <source>
        <dbReference type="Proteomes" id="UP000821866"/>
    </source>
</evidence>
<dbReference type="EMBL" id="JABSTU010000006">
    <property type="protein sequence ID" value="KAH8027246.1"/>
    <property type="molecule type" value="Genomic_DNA"/>
</dbReference>
<comment type="catalytic activity">
    <reaction evidence="11">
        <text>a 1,2-diacyl-sn-glycero-3-phosphoethanolamine(in) = a 1,2-diacyl-sn-glycero-3-phosphoethanolamine(out)</text>
        <dbReference type="Rhea" id="RHEA:38895"/>
        <dbReference type="ChEBI" id="CHEBI:64612"/>
    </reaction>
</comment>
<sequence>MPWFAWSDGIKKRACRYLLQRYGGQFLQEKLTLDQLSVDLYNGKGRITDVWLDVKGLNELGEKFNLPVRFVEGFITSIEVAIPWSKPLTDNSVVEVDGLMLTVQPKERIDDSSMFEPMWGSMMSSMQLAEEYLKQEPLDAEKEAPAAAEPFTGLEQFAQAIETVFCRIKVRLTNTIVRVEHLPNWPSKQGIALELRIANMDYFDEESAEVGEIAGERIAQRVRERFSVSTKRIILNGTSFYTDEFLLGNRTAEVPTKLPAENDEPQEMMTSYAGASPPLAPPHQEVPPEPAVEPIPVCRLSGQQEIRIQLKQDESLEGSGVDMEFSLGQLAFFLRPRQVHLLLQLARGFTTPTSANDSLSGGLKGRQNKCTPMEPHHYTIVEQDLQQQLLNRKPRPSRSLGMNMGWSTSSSGEKSQ</sequence>
<evidence type="ECO:0000256" key="8">
    <source>
        <dbReference type="ARBA" id="ARBA00023055"/>
    </source>
</evidence>
<keyword evidence="7" id="KW-0072">Autophagy</keyword>
<name>A0A9J6DYR3_RHIMP</name>
<comment type="similarity">
    <text evidence="3">Belongs to the ATG2 family.</text>
</comment>
<dbReference type="GO" id="GO:0061908">
    <property type="term" value="C:phagophore"/>
    <property type="evidence" value="ECO:0007669"/>
    <property type="project" value="TreeGrafter"/>
</dbReference>
<reference evidence="13" key="1">
    <citation type="journal article" date="2020" name="Cell">
        <title>Large-Scale Comparative Analyses of Tick Genomes Elucidate Their Genetic Diversity and Vector Capacities.</title>
        <authorList>
            <consortium name="Tick Genome and Microbiome Consortium (TIGMIC)"/>
            <person name="Jia N."/>
            <person name="Wang J."/>
            <person name="Shi W."/>
            <person name="Du L."/>
            <person name="Sun Y."/>
            <person name="Zhan W."/>
            <person name="Jiang J.F."/>
            <person name="Wang Q."/>
            <person name="Zhang B."/>
            <person name="Ji P."/>
            <person name="Bell-Sakyi L."/>
            <person name="Cui X.M."/>
            <person name="Yuan T.T."/>
            <person name="Jiang B.G."/>
            <person name="Yang W.F."/>
            <person name="Lam T.T."/>
            <person name="Chang Q.C."/>
            <person name="Ding S.J."/>
            <person name="Wang X.J."/>
            <person name="Zhu J.G."/>
            <person name="Ruan X.D."/>
            <person name="Zhao L."/>
            <person name="Wei J.T."/>
            <person name="Ye R.Z."/>
            <person name="Que T.C."/>
            <person name="Du C.H."/>
            <person name="Zhou Y.H."/>
            <person name="Cheng J.X."/>
            <person name="Dai P.F."/>
            <person name="Guo W.B."/>
            <person name="Han X.H."/>
            <person name="Huang E.J."/>
            <person name="Li L.F."/>
            <person name="Wei W."/>
            <person name="Gao Y.C."/>
            <person name="Liu J.Z."/>
            <person name="Shao H.Z."/>
            <person name="Wang X."/>
            <person name="Wang C.C."/>
            <person name="Yang T.C."/>
            <person name="Huo Q.B."/>
            <person name="Li W."/>
            <person name="Chen H.Y."/>
            <person name="Chen S.E."/>
            <person name="Zhou L.G."/>
            <person name="Ni X.B."/>
            <person name="Tian J.H."/>
            <person name="Sheng Y."/>
            <person name="Liu T."/>
            <person name="Pan Y.S."/>
            <person name="Xia L.Y."/>
            <person name="Li J."/>
            <person name="Zhao F."/>
            <person name="Cao W.C."/>
        </authorList>
    </citation>
    <scope>NUCLEOTIDE SEQUENCE</scope>
    <source>
        <strain evidence="13">Rmic-2018</strain>
    </source>
</reference>
<evidence type="ECO:0000256" key="10">
    <source>
        <dbReference type="ARBA" id="ARBA00024479"/>
    </source>
</evidence>
<comment type="subcellular location">
    <subcellularLocation>
        <location evidence="1">Endoplasmic reticulum membrane</location>
        <topology evidence="1">Peripheral membrane protein</topology>
    </subcellularLocation>
    <subcellularLocation>
        <location evidence="2">Preautophagosomal structure membrane</location>
        <topology evidence="2">Peripheral membrane protein</topology>
    </subcellularLocation>
</comment>
<dbReference type="GO" id="GO:0061723">
    <property type="term" value="P:glycophagy"/>
    <property type="evidence" value="ECO:0007669"/>
    <property type="project" value="TreeGrafter"/>
</dbReference>
<protein>
    <recommendedName>
        <fullName evidence="4">Autophagy-related protein 2</fullName>
    </recommendedName>
</protein>
<reference evidence="13" key="2">
    <citation type="submission" date="2021-09" db="EMBL/GenBank/DDBJ databases">
        <authorList>
            <person name="Jia N."/>
            <person name="Wang J."/>
            <person name="Shi W."/>
            <person name="Du L."/>
            <person name="Sun Y."/>
            <person name="Zhan W."/>
            <person name="Jiang J."/>
            <person name="Wang Q."/>
            <person name="Zhang B."/>
            <person name="Ji P."/>
            <person name="Sakyi L.B."/>
            <person name="Cui X."/>
            <person name="Yuan T."/>
            <person name="Jiang B."/>
            <person name="Yang W."/>
            <person name="Lam T.T.-Y."/>
            <person name="Chang Q."/>
            <person name="Ding S."/>
            <person name="Wang X."/>
            <person name="Zhu J."/>
            <person name="Ruan X."/>
            <person name="Zhao L."/>
            <person name="Wei J."/>
            <person name="Que T."/>
            <person name="Du C."/>
            <person name="Cheng J."/>
            <person name="Dai P."/>
            <person name="Han X."/>
            <person name="Huang E."/>
            <person name="Gao Y."/>
            <person name="Liu J."/>
            <person name="Shao H."/>
            <person name="Ye R."/>
            <person name="Li L."/>
            <person name="Wei W."/>
            <person name="Wang X."/>
            <person name="Wang C."/>
            <person name="Huo Q."/>
            <person name="Li W."/>
            <person name="Guo W."/>
            <person name="Chen H."/>
            <person name="Chen S."/>
            <person name="Zhou L."/>
            <person name="Zhou L."/>
            <person name="Ni X."/>
            <person name="Tian J."/>
            <person name="Zhou Y."/>
            <person name="Sheng Y."/>
            <person name="Liu T."/>
            <person name="Pan Y."/>
            <person name="Xia L."/>
            <person name="Li J."/>
            <person name="Zhao F."/>
            <person name="Cao W."/>
        </authorList>
    </citation>
    <scope>NUCLEOTIDE SEQUENCE</scope>
    <source>
        <strain evidence="13">Rmic-2018</strain>
        <tissue evidence="13">Larvae</tissue>
    </source>
</reference>
<dbReference type="AlphaFoldDB" id="A0A9J6DYR3"/>
<evidence type="ECO:0000256" key="3">
    <source>
        <dbReference type="ARBA" id="ARBA00009714"/>
    </source>
</evidence>
<dbReference type="GO" id="GO:0034727">
    <property type="term" value="P:piecemeal microautophagy of the nucleus"/>
    <property type="evidence" value="ECO:0007669"/>
    <property type="project" value="TreeGrafter"/>
</dbReference>
<evidence type="ECO:0000256" key="12">
    <source>
        <dbReference type="SAM" id="MobiDB-lite"/>
    </source>
</evidence>
<dbReference type="Proteomes" id="UP000821866">
    <property type="component" value="Chromosome 4"/>
</dbReference>
<keyword evidence="14" id="KW-1185">Reference proteome</keyword>
<comment type="caution">
    <text evidence="13">The sequence shown here is derived from an EMBL/GenBank/DDBJ whole genome shotgun (WGS) entry which is preliminary data.</text>
</comment>
<dbReference type="GO" id="GO:0000422">
    <property type="term" value="P:autophagy of mitochondrion"/>
    <property type="evidence" value="ECO:0007669"/>
    <property type="project" value="TreeGrafter"/>
</dbReference>
<dbReference type="VEuPathDB" id="VectorBase:LOC119168535"/>
<evidence type="ECO:0000256" key="1">
    <source>
        <dbReference type="ARBA" id="ARBA00004406"/>
    </source>
</evidence>
<keyword evidence="5" id="KW-0813">Transport</keyword>
<evidence type="ECO:0000256" key="9">
    <source>
        <dbReference type="ARBA" id="ARBA00023136"/>
    </source>
</evidence>
<evidence type="ECO:0000256" key="2">
    <source>
        <dbReference type="ARBA" id="ARBA00004623"/>
    </source>
</evidence>
<organism evidence="13 14">
    <name type="scientific">Rhipicephalus microplus</name>
    <name type="common">Cattle tick</name>
    <name type="synonym">Boophilus microplus</name>
    <dbReference type="NCBI Taxonomy" id="6941"/>
    <lineage>
        <taxon>Eukaryota</taxon>
        <taxon>Metazoa</taxon>
        <taxon>Ecdysozoa</taxon>
        <taxon>Arthropoda</taxon>
        <taxon>Chelicerata</taxon>
        <taxon>Arachnida</taxon>
        <taxon>Acari</taxon>
        <taxon>Parasitiformes</taxon>
        <taxon>Ixodida</taxon>
        <taxon>Ixodoidea</taxon>
        <taxon>Ixodidae</taxon>
        <taxon>Rhipicephalinae</taxon>
        <taxon>Rhipicephalus</taxon>
        <taxon>Boophilus</taxon>
    </lineage>
</organism>
<gene>
    <name evidence="13" type="ORF">HPB51_003753</name>
</gene>
<evidence type="ECO:0000256" key="4">
    <source>
        <dbReference type="ARBA" id="ARBA00018070"/>
    </source>
</evidence>